<comment type="similarity">
    <text evidence="7">Belongs to the binding-protein-dependent transport system permease family.</text>
</comment>
<feature type="transmembrane region" description="Helical" evidence="7">
    <location>
        <begin position="312"/>
        <end position="332"/>
    </location>
</feature>
<dbReference type="OrthoDB" id="34224at2"/>
<dbReference type="PROSITE" id="PS50928">
    <property type="entry name" value="ABC_TM1"/>
    <property type="match status" value="1"/>
</dbReference>
<keyword evidence="5 7" id="KW-1133">Transmembrane helix</keyword>
<dbReference type="Pfam" id="PF00528">
    <property type="entry name" value="BPD_transp_1"/>
    <property type="match status" value="1"/>
</dbReference>
<dbReference type="EMBL" id="QVFU01000126">
    <property type="protein sequence ID" value="RFS39310.1"/>
    <property type="molecule type" value="Genomic_DNA"/>
</dbReference>
<dbReference type="CDD" id="cd06261">
    <property type="entry name" value="TM_PBP2"/>
    <property type="match status" value="1"/>
</dbReference>
<evidence type="ECO:0000256" key="4">
    <source>
        <dbReference type="ARBA" id="ARBA00022692"/>
    </source>
</evidence>
<keyword evidence="3" id="KW-1003">Cell membrane</keyword>
<feature type="transmembrane region" description="Helical" evidence="7">
    <location>
        <begin position="183"/>
        <end position="204"/>
    </location>
</feature>
<comment type="caution">
    <text evidence="10">The sequence shown here is derived from an EMBL/GenBank/DDBJ whole genome shotgun (WGS) entry which is preliminary data.</text>
</comment>
<evidence type="ECO:0000256" key="5">
    <source>
        <dbReference type="ARBA" id="ARBA00022989"/>
    </source>
</evidence>
<keyword evidence="11" id="KW-1185">Reference proteome</keyword>
<evidence type="ECO:0000256" key="1">
    <source>
        <dbReference type="ARBA" id="ARBA00004651"/>
    </source>
</evidence>
<feature type="transmembrane region" description="Helical" evidence="7">
    <location>
        <begin position="122"/>
        <end position="146"/>
    </location>
</feature>
<feature type="region of interest" description="Disordered" evidence="8">
    <location>
        <begin position="89"/>
        <end position="114"/>
    </location>
</feature>
<evidence type="ECO:0000313" key="11">
    <source>
        <dbReference type="Proteomes" id="UP000262621"/>
    </source>
</evidence>
<dbReference type="PANTHER" id="PTHR43227">
    <property type="entry name" value="BLL4140 PROTEIN"/>
    <property type="match status" value="1"/>
</dbReference>
<keyword evidence="6 7" id="KW-0472">Membrane</keyword>
<dbReference type="InterPro" id="IPR000515">
    <property type="entry name" value="MetI-like"/>
</dbReference>
<evidence type="ECO:0000256" key="7">
    <source>
        <dbReference type="RuleBase" id="RU363032"/>
    </source>
</evidence>
<dbReference type="Proteomes" id="UP000262621">
    <property type="component" value="Unassembled WGS sequence"/>
</dbReference>
<protein>
    <submittedName>
        <fullName evidence="10">Sugar ABC transporter permease</fullName>
    </submittedName>
</protein>
<dbReference type="Gene3D" id="1.10.3720.10">
    <property type="entry name" value="MetI-like"/>
    <property type="match status" value="1"/>
</dbReference>
<dbReference type="InterPro" id="IPR035906">
    <property type="entry name" value="MetI-like_sf"/>
</dbReference>
<dbReference type="GO" id="GO:0005886">
    <property type="term" value="C:plasma membrane"/>
    <property type="evidence" value="ECO:0007669"/>
    <property type="project" value="UniProtKB-SubCell"/>
</dbReference>
<feature type="transmembrane region" description="Helical" evidence="7">
    <location>
        <begin position="368"/>
        <end position="390"/>
    </location>
</feature>
<evidence type="ECO:0000256" key="6">
    <source>
        <dbReference type="ARBA" id="ARBA00023136"/>
    </source>
</evidence>
<dbReference type="PANTHER" id="PTHR43227:SF8">
    <property type="entry name" value="DIACETYLCHITOBIOSE UPTAKE SYSTEM PERMEASE PROTEIN DASB"/>
    <property type="match status" value="1"/>
</dbReference>
<name>A0A372FQ75_9ACTN</name>
<keyword evidence="2 7" id="KW-0813">Transport</keyword>
<evidence type="ECO:0000259" key="9">
    <source>
        <dbReference type="PROSITE" id="PS50928"/>
    </source>
</evidence>
<gene>
    <name evidence="10" type="ORF">D0Q02_30830</name>
</gene>
<accession>A0A372FQ75</accession>
<sequence length="398" mass="43211">MGLLPYEELRVLRWPAGQRGVRAGLQRHRRVRVEPVQQLQLQPVDHCRGPGGGEEDVVAGRAGHRPTEHHDIRVATGLPGSPVIRTRPASVAATSAATEPVRRDGGRRSAASRRRNGRQSAVGWLFVAPFAVLLVVFLLLPMGYAVKLSLYRSTLLEGEVFAAADNYRQAFGDPELRSGAVRVLVFGLVQTPVMIGVALLLALLVDGVGSRLGRTLRLAAFVPYAVPVVIGTLMWGFLYSENTGPLRFTGIDFLAGGTVLASLGNLVTWQWAGYNMIVLYAALQGVPREIYESARIDGAGAVQVAVRIKTPIISGALVLCTVFTIVGTLQFFTEPLILQPLNPGAITNSYTPNVYAYNQAFSYQQYNYSAAISFLLGAVVFVGSYIFLFATRKRSSLR</sequence>
<evidence type="ECO:0000256" key="3">
    <source>
        <dbReference type="ARBA" id="ARBA00022475"/>
    </source>
</evidence>
<feature type="domain" description="ABC transmembrane type-1" evidence="9">
    <location>
        <begin position="180"/>
        <end position="387"/>
    </location>
</feature>
<feature type="transmembrane region" description="Helical" evidence="7">
    <location>
        <begin position="216"/>
        <end position="239"/>
    </location>
</feature>
<dbReference type="AlphaFoldDB" id="A0A372FQ75"/>
<dbReference type="SUPFAM" id="SSF161098">
    <property type="entry name" value="MetI-like"/>
    <property type="match status" value="1"/>
</dbReference>
<organism evidence="10 11">
    <name type="scientific">Micromonospora craniellae</name>
    <dbReference type="NCBI Taxonomy" id="2294034"/>
    <lineage>
        <taxon>Bacteria</taxon>
        <taxon>Bacillati</taxon>
        <taxon>Actinomycetota</taxon>
        <taxon>Actinomycetes</taxon>
        <taxon>Micromonosporales</taxon>
        <taxon>Micromonosporaceae</taxon>
        <taxon>Micromonospora</taxon>
    </lineage>
</organism>
<evidence type="ECO:0000256" key="2">
    <source>
        <dbReference type="ARBA" id="ARBA00022448"/>
    </source>
</evidence>
<evidence type="ECO:0000256" key="8">
    <source>
        <dbReference type="SAM" id="MobiDB-lite"/>
    </source>
</evidence>
<proteinExistence type="inferred from homology"/>
<dbReference type="InterPro" id="IPR050809">
    <property type="entry name" value="UgpAE/MalFG_permease"/>
</dbReference>
<comment type="subcellular location">
    <subcellularLocation>
        <location evidence="1 7">Cell membrane</location>
        <topology evidence="1 7">Multi-pass membrane protein</topology>
    </subcellularLocation>
</comment>
<keyword evidence="4 7" id="KW-0812">Transmembrane</keyword>
<dbReference type="GO" id="GO:0055085">
    <property type="term" value="P:transmembrane transport"/>
    <property type="evidence" value="ECO:0007669"/>
    <property type="project" value="InterPro"/>
</dbReference>
<reference evidence="10 11" key="1">
    <citation type="submission" date="2018-08" db="EMBL/GenBank/DDBJ databases">
        <title>Verrucosispora craniellae sp. nov., isolated from a marine sponge in the South China Sea.</title>
        <authorList>
            <person name="Li L."/>
            <person name="Lin H.W."/>
        </authorList>
    </citation>
    <scope>NUCLEOTIDE SEQUENCE [LARGE SCALE GENOMIC DNA]</scope>
    <source>
        <strain evidence="10 11">LHW63014</strain>
    </source>
</reference>
<evidence type="ECO:0000313" key="10">
    <source>
        <dbReference type="EMBL" id="RFS39310.1"/>
    </source>
</evidence>